<evidence type="ECO:0000313" key="2">
    <source>
        <dbReference type="EMBL" id="GGY91937.1"/>
    </source>
</evidence>
<comment type="caution">
    <text evidence="2">The sequence shown here is derived from an EMBL/GenBank/DDBJ whole genome shotgun (WGS) entry which is preliminary data.</text>
</comment>
<feature type="domain" description="DUF7064" evidence="1">
    <location>
        <begin position="196"/>
        <end position="315"/>
    </location>
</feature>
<reference evidence="2" key="2">
    <citation type="submission" date="2020-09" db="EMBL/GenBank/DDBJ databases">
        <authorList>
            <person name="Sun Q."/>
            <person name="Kim S."/>
        </authorList>
    </citation>
    <scope>NUCLEOTIDE SEQUENCE</scope>
    <source>
        <strain evidence="2">KCTC 32255</strain>
    </source>
</reference>
<accession>A0A918UD64</accession>
<dbReference type="InterPro" id="IPR055492">
    <property type="entry name" value="DUF7064"/>
</dbReference>
<keyword evidence="3" id="KW-1185">Reference proteome</keyword>
<dbReference type="Pfam" id="PF23212">
    <property type="entry name" value="DUF7064"/>
    <property type="match status" value="1"/>
</dbReference>
<reference evidence="2" key="1">
    <citation type="journal article" date="2014" name="Int. J. Syst. Evol. Microbiol.">
        <title>Complete genome sequence of Corynebacterium casei LMG S-19264T (=DSM 44701T), isolated from a smear-ripened cheese.</title>
        <authorList>
            <consortium name="US DOE Joint Genome Institute (JGI-PGF)"/>
            <person name="Walter F."/>
            <person name="Albersmeier A."/>
            <person name="Kalinowski J."/>
            <person name="Ruckert C."/>
        </authorList>
    </citation>
    <scope>NUCLEOTIDE SEQUENCE</scope>
    <source>
        <strain evidence="2">KCTC 32255</strain>
    </source>
</reference>
<proteinExistence type="predicted"/>
<sequence>MGAVLLREESAPGSDKKVWDMDTITQEFARFPAEHAMRHKLRADGRESLAHMLLFPEQGIAGFIYPSVRATGPAKARTHLFGPGLPEPVAEEVELPVSAQMDFDDWRMGPLTMAVREPYKLVDLEWQGERIQFKGRYEALHPPYAFSSHPDGNPPYYGDDRTEQHGRLNADVTIDGKSFHHEGFLIRDHSWGPRIWGLNQHYKWFHVTTAHCSIHFFEMHSFGATHLRGFLYKDGVMRQLAGVTYKTQYDENMIHQQVNATVTDSDGRSVDVACRTFTSLQLDTYDPEIYLNEAAVTVEIEGQQGVGWIEYCWNRNYFDFARRYVTQYA</sequence>
<name>A0A918UD64_9SPHN</name>
<evidence type="ECO:0000259" key="1">
    <source>
        <dbReference type="Pfam" id="PF23212"/>
    </source>
</evidence>
<dbReference type="Proteomes" id="UP000648075">
    <property type="component" value="Unassembled WGS sequence"/>
</dbReference>
<protein>
    <recommendedName>
        <fullName evidence="1">DUF7064 domain-containing protein</fullName>
    </recommendedName>
</protein>
<dbReference type="AlphaFoldDB" id="A0A918UD64"/>
<evidence type="ECO:0000313" key="3">
    <source>
        <dbReference type="Proteomes" id="UP000648075"/>
    </source>
</evidence>
<organism evidence="2 3">
    <name type="scientific">Novosphingobium colocasiae</name>
    <dbReference type="NCBI Taxonomy" id="1256513"/>
    <lineage>
        <taxon>Bacteria</taxon>
        <taxon>Pseudomonadati</taxon>
        <taxon>Pseudomonadota</taxon>
        <taxon>Alphaproteobacteria</taxon>
        <taxon>Sphingomonadales</taxon>
        <taxon>Sphingomonadaceae</taxon>
        <taxon>Novosphingobium</taxon>
    </lineage>
</organism>
<gene>
    <name evidence="2" type="ORF">GCM10011614_03300</name>
</gene>
<dbReference type="EMBL" id="BMZA01000001">
    <property type="protein sequence ID" value="GGY91937.1"/>
    <property type="molecule type" value="Genomic_DNA"/>
</dbReference>